<accession>A0ABD2WMA1</accession>
<organism evidence="3 4">
    <name type="scientific">Trichogramma kaykai</name>
    <dbReference type="NCBI Taxonomy" id="54128"/>
    <lineage>
        <taxon>Eukaryota</taxon>
        <taxon>Metazoa</taxon>
        <taxon>Ecdysozoa</taxon>
        <taxon>Arthropoda</taxon>
        <taxon>Hexapoda</taxon>
        <taxon>Insecta</taxon>
        <taxon>Pterygota</taxon>
        <taxon>Neoptera</taxon>
        <taxon>Endopterygota</taxon>
        <taxon>Hymenoptera</taxon>
        <taxon>Apocrita</taxon>
        <taxon>Proctotrupomorpha</taxon>
        <taxon>Chalcidoidea</taxon>
        <taxon>Trichogrammatidae</taxon>
        <taxon>Trichogramma</taxon>
    </lineage>
</organism>
<evidence type="ECO:0000313" key="3">
    <source>
        <dbReference type="EMBL" id="KAL3393995.1"/>
    </source>
</evidence>
<feature type="domain" description="DUF659" evidence="2">
    <location>
        <begin position="315"/>
        <end position="462"/>
    </location>
</feature>
<feature type="region of interest" description="Disordered" evidence="1">
    <location>
        <begin position="788"/>
        <end position="816"/>
    </location>
</feature>
<protein>
    <recommendedName>
        <fullName evidence="2">DUF659 domain-containing protein</fullName>
    </recommendedName>
</protein>
<dbReference type="SUPFAM" id="SSF53098">
    <property type="entry name" value="Ribonuclease H-like"/>
    <property type="match status" value="1"/>
</dbReference>
<gene>
    <name evidence="3" type="ORF">TKK_011669</name>
</gene>
<proteinExistence type="predicted"/>
<dbReference type="Proteomes" id="UP001627154">
    <property type="component" value="Unassembled WGS sequence"/>
</dbReference>
<dbReference type="PANTHER" id="PTHR32166">
    <property type="entry name" value="OSJNBA0013A04.12 PROTEIN"/>
    <property type="match status" value="1"/>
</dbReference>
<evidence type="ECO:0000256" key="1">
    <source>
        <dbReference type="SAM" id="MobiDB-lite"/>
    </source>
</evidence>
<feature type="region of interest" description="Disordered" evidence="1">
    <location>
        <begin position="228"/>
        <end position="255"/>
    </location>
</feature>
<comment type="caution">
    <text evidence="3">The sequence shown here is derived from an EMBL/GenBank/DDBJ whole genome shotgun (WGS) entry which is preliminary data.</text>
</comment>
<evidence type="ECO:0000313" key="4">
    <source>
        <dbReference type="Proteomes" id="UP001627154"/>
    </source>
</evidence>
<dbReference type="InterPro" id="IPR007021">
    <property type="entry name" value="DUF659"/>
</dbReference>
<keyword evidence="4" id="KW-1185">Reference proteome</keyword>
<dbReference type="InterPro" id="IPR012337">
    <property type="entry name" value="RNaseH-like_sf"/>
</dbReference>
<evidence type="ECO:0000259" key="2">
    <source>
        <dbReference type="Pfam" id="PF04937"/>
    </source>
</evidence>
<feature type="compositionally biased region" description="Acidic residues" evidence="1">
    <location>
        <begin position="788"/>
        <end position="812"/>
    </location>
</feature>
<dbReference type="PANTHER" id="PTHR32166:SF123">
    <property type="entry name" value="BED-TYPE DOMAIN-CONTAINING PROTEIN"/>
    <property type="match status" value="1"/>
</dbReference>
<dbReference type="SUPFAM" id="SSF140996">
    <property type="entry name" value="Hermes dimerisation domain"/>
    <property type="match status" value="1"/>
</dbReference>
<reference evidence="3 4" key="1">
    <citation type="journal article" date="2024" name="bioRxiv">
        <title>A reference genome for Trichogramma kaykai: A tiny desert-dwelling parasitoid wasp with competing sex-ratio distorters.</title>
        <authorList>
            <person name="Culotta J."/>
            <person name="Lindsey A.R."/>
        </authorList>
    </citation>
    <scope>NUCLEOTIDE SEQUENCE [LARGE SCALE GENOMIC DNA]</scope>
    <source>
        <strain evidence="3 4">KSX58</strain>
    </source>
</reference>
<dbReference type="AlphaFoldDB" id="A0ABD2WMA1"/>
<name>A0ABD2WMA1_9HYME</name>
<sequence length="838" mass="95816">MKLKKILDGSFTLQPKEANQKLEIYKCVYCSQQYARHITRMSVHLLKCPGSPAHLKEALKEKVKGKILETSIHGFNKKGQVRNLKRILEENFLMIPKDGNQKLDIFQCKHCEQKYARNASRMSSHLQKCSACPSEIREALEQNIKVNLAQKVSRRFIPKKLLETSFILQPKEPNQKLQTFKCRYCGQIYARHSTRMSLHLQKCIGCPGSVKETLISTAKKDKIKGDMIKKRQESESDFPMSDDDNNGLRVNASTNSYSEPTNDINLIDRMSKQRQRYCEELLAKAIYASNAPVSIIDNEHWRTLLNTLSPAFQLPTQERLSTTLLDTTYENVKKSVDQKVREAISLGIQCSYRSNAKNEGVINFVLNTPDPVLYKSISLSTNVQDANLYMEKIFEVIEEVGANRVLGVCIDSLSNCDNIWEVMEQKYEDHNISFYYCASQIFNRLLEELFELPSVNELMMNTSTLIKDIKQYDILGDLLNEAQKSSEKSDGILLLKILGTRKCSSVAFLESIIENKEHLQVLSSAPKSDKYLGKISKNLIADEEFWSKITAYIKLIKPIIKWINHLDNEDAKISEVPEAFLDLEQHFITEFQDPMVLLSMEESDQILKKFKTLSTGVLQPLHFAANILNPIFKGEHLSSADFAQGNEVITKLSSKFGLNERDIIVDLANYNTGKGVWNVAFVKKSIALMPPSTWWSAFFKNSCLTKIAAAISDLPCTSVATTDRSHKRMIRDDPTGKIMYINQNLRLLDPKRQEKVNKYQEEELQKLDEEELMEEVYNEEIEEVLVEEAEESLEEETEEITGDPVEEFDVDPNSDSNAGLSYIQIVQENGETFYVQQE</sequence>
<dbReference type="Pfam" id="PF04937">
    <property type="entry name" value="DUF659"/>
    <property type="match status" value="1"/>
</dbReference>
<dbReference type="EMBL" id="JBJJXI010000094">
    <property type="protein sequence ID" value="KAL3393995.1"/>
    <property type="molecule type" value="Genomic_DNA"/>
</dbReference>